<accession>A0ABR7IAL9</accession>
<comment type="catalytic activity">
    <reaction evidence="10">
        <text>an acyl phosphate + sn-glycerol 3-phosphate = a 1-acyl-sn-glycero-3-phosphate + phosphate</text>
        <dbReference type="Rhea" id="RHEA:34075"/>
        <dbReference type="ChEBI" id="CHEBI:43474"/>
        <dbReference type="ChEBI" id="CHEBI:57597"/>
        <dbReference type="ChEBI" id="CHEBI:57970"/>
        <dbReference type="ChEBI" id="CHEBI:59918"/>
        <dbReference type="EC" id="2.3.1.275"/>
    </reaction>
</comment>
<dbReference type="EC" id="2.3.1.275" evidence="10"/>
<evidence type="ECO:0000256" key="4">
    <source>
        <dbReference type="ARBA" id="ARBA00022692"/>
    </source>
</evidence>
<comment type="caution">
    <text evidence="11">The sequence shown here is derived from an EMBL/GenBank/DDBJ whole genome shotgun (WGS) entry which is preliminary data.</text>
</comment>
<keyword evidence="11" id="KW-0012">Acyltransferase</keyword>
<evidence type="ECO:0000313" key="12">
    <source>
        <dbReference type="Proteomes" id="UP000621540"/>
    </source>
</evidence>
<dbReference type="RefSeq" id="WP_186982054.1">
    <property type="nucleotide sequence ID" value="NZ_JACOQH010000004.1"/>
</dbReference>
<protein>
    <recommendedName>
        <fullName evidence="10">Glycerol-3-phosphate acyltransferase</fullName>
    </recommendedName>
    <alternativeName>
        <fullName evidence="10">Acyl-PO4 G3P acyltransferase</fullName>
    </alternativeName>
    <alternativeName>
        <fullName evidence="10">Acyl-phosphate--glycerol-3-phosphate acyltransferase</fullName>
    </alternativeName>
    <alternativeName>
        <fullName evidence="10">G3P acyltransferase</fullName>
        <shortName evidence="10">GPAT</shortName>
        <ecNumber evidence="10">2.3.1.275</ecNumber>
    </alternativeName>
    <alternativeName>
        <fullName evidence="10">Lysophosphatidic acid synthase</fullName>
        <shortName evidence="10">LPA synthase</shortName>
    </alternativeName>
</protein>
<evidence type="ECO:0000256" key="3">
    <source>
        <dbReference type="ARBA" id="ARBA00022679"/>
    </source>
</evidence>
<feature type="transmembrane region" description="Helical" evidence="10">
    <location>
        <begin position="118"/>
        <end position="141"/>
    </location>
</feature>
<keyword evidence="5 10" id="KW-1133">Transmembrane helix</keyword>
<keyword evidence="9 10" id="KW-1208">Phospholipid metabolism</keyword>
<comment type="function">
    <text evidence="10">Catalyzes the transfer of an acyl group from acyl-phosphate (acyl-PO(4)) to glycerol-3-phosphate (G3P) to form lysophosphatidic acid (LPA). This enzyme utilizes acyl-phosphate as fatty acyl donor, but not acyl-CoA or acyl-ACP.</text>
</comment>
<feature type="transmembrane region" description="Helical" evidence="10">
    <location>
        <begin position="175"/>
        <end position="193"/>
    </location>
</feature>
<feature type="transmembrane region" description="Helical" evidence="10">
    <location>
        <begin position="88"/>
        <end position="106"/>
    </location>
</feature>
<feature type="transmembrane region" description="Helical" evidence="10">
    <location>
        <begin position="7"/>
        <end position="26"/>
    </location>
</feature>
<keyword evidence="2 10" id="KW-0444">Lipid biosynthesis</keyword>
<evidence type="ECO:0000256" key="9">
    <source>
        <dbReference type="ARBA" id="ARBA00023264"/>
    </source>
</evidence>
<gene>
    <name evidence="10 11" type="primary">plsY</name>
    <name evidence="11" type="ORF">H8Z76_07190</name>
</gene>
<dbReference type="Pfam" id="PF02660">
    <property type="entry name" value="G3P_acyltransf"/>
    <property type="match status" value="1"/>
</dbReference>
<dbReference type="HAMAP" id="MF_01043">
    <property type="entry name" value="PlsY"/>
    <property type="match status" value="1"/>
</dbReference>
<name>A0ABR7IAL9_9FIRM</name>
<evidence type="ECO:0000256" key="10">
    <source>
        <dbReference type="HAMAP-Rule" id="MF_01043"/>
    </source>
</evidence>
<comment type="pathway">
    <text evidence="10">Lipid metabolism; phospholipid metabolism.</text>
</comment>
<dbReference type="PANTHER" id="PTHR30309:SF0">
    <property type="entry name" value="GLYCEROL-3-PHOSPHATE ACYLTRANSFERASE-RELATED"/>
    <property type="match status" value="1"/>
</dbReference>
<dbReference type="PANTHER" id="PTHR30309">
    <property type="entry name" value="INNER MEMBRANE PROTEIN YGIH"/>
    <property type="match status" value="1"/>
</dbReference>
<evidence type="ECO:0000256" key="8">
    <source>
        <dbReference type="ARBA" id="ARBA00023209"/>
    </source>
</evidence>
<dbReference type="NCBIfam" id="TIGR00023">
    <property type="entry name" value="glycerol-3-phosphate 1-O-acyltransferase PlsY"/>
    <property type="match status" value="1"/>
</dbReference>
<sequence length="216" mass="23758">MEILQRVLALVIGYFCGCFVTGYFYGKLQKVDIRTMGSGNAGTTNTLRNLGWKAGAVTFLGDCFKCVLAICLVRVLFRKDGADMLKLLELYAGFGAILGHNFPFYLKFKGGKGIACTAGLLVAFCPFEIPVCLALFVLAVAITRYVSVGSILVVLSFLLQTVIFGQMGWFHVSEGYLPELYILSAVITGMAIWRHKSNIGRLMHGTENKFSMKHKS</sequence>
<keyword evidence="3 10" id="KW-0808">Transferase</keyword>
<keyword evidence="8 10" id="KW-0594">Phospholipid biosynthesis</keyword>
<keyword evidence="4 10" id="KW-0812">Transmembrane</keyword>
<comment type="similarity">
    <text evidence="10">Belongs to the PlsY family.</text>
</comment>
<evidence type="ECO:0000256" key="2">
    <source>
        <dbReference type="ARBA" id="ARBA00022516"/>
    </source>
</evidence>
<keyword evidence="1 10" id="KW-1003">Cell membrane</keyword>
<dbReference type="SMART" id="SM01207">
    <property type="entry name" value="G3P_acyltransf"/>
    <property type="match status" value="1"/>
</dbReference>
<feature type="transmembrane region" description="Helical" evidence="10">
    <location>
        <begin position="54"/>
        <end position="76"/>
    </location>
</feature>
<feature type="transmembrane region" description="Helical" evidence="10">
    <location>
        <begin position="148"/>
        <end position="169"/>
    </location>
</feature>
<dbReference type="EMBL" id="JACOQH010000004">
    <property type="protein sequence ID" value="MBC5753814.1"/>
    <property type="molecule type" value="Genomic_DNA"/>
</dbReference>
<keyword evidence="7 10" id="KW-0472">Membrane</keyword>
<evidence type="ECO:0000256" key="5">
    <source>
        <dbReference type="ARBA" id="ARBA00022989"/>
    </source>
</evidence>
<proteinExistence type="inferred from homology"/>
<dbReference type="Proteomes" id="UP000621540">
    <property type="component" value="Unassembled WGS sequence"/>
</dbReference>
<keyword evidence="12" id="KW-1185">Reference proteome</keyword>
<reference evidence="11 12" key="1">
    <citation type="submission" date="2020-08" db="EMBL/GenBank/DDBJ databases">
        <title>Genome public.</title>
        <authorList>
            <person name="Liu C."/>
            <person name="Sun Q."/>
        </authorList>
    </citation>
    <scope>NUCLEOTIDE SEQUENCE [LARGE SCALE GENOMIC DNA]</scope>
    <source>
        <strain evidence="11 12">BX0805</strain>
    </source>
</reference>
<evidence type="ECO:0000313" key="11">
    <source>
        <dbReference type="EMBL" id="MBC5753814.1"/>
    </source>
</evidence>
<comment type="subunit">
    <text evidence="10">Probably interacts with PlsX.</text>
</comment>
<evidence type="ECO:0000256" key="6">
    <source>
        <dbReference type="ARBA" id="ARBA00023098"/>
    </source>
</evidence>
<organism evidence="11 12">
    <name type="scientific">Roseburia yibonii</name>
    <dbReference type="NCBI Taxonomy" id="2763063"/>
    <lineage>
        <taxon>Bacteria</taxon>
        <taxon>Bacillati</taxon>
        <taxon>Bacillota</taxon>
        <taxon>Clostridia</taxon>
        <taxon>Lachnospirales</taxon>
        <taxon>Lachnospiraceae</taxon>
        <taxon>Roseburia</taxon>
    </lineage>
</organism>
<comment type="subcellular location">
    <subcellularLocation>
        <location evidence="10">Cell membrane</location>
        <topology evidence="10">Multi-pass membrane protein</topology>
    </subcellularLocation>
</comment>
<dbReference type="InterPro" id="IPR003811">
    <property type="entry name" value="G3P_acylTferase_PlsY"/>
</dbReference>
<evidence type="ECO:0000256" key="1">
    <source>
        <dbReference type="ARBA" id="ARBA00022475"/>
    </source>
</evidence>
<evidence type="ECO:0000256" key="7">
    <source>
        <dbReference type="ARBA" id="ARBA00023136"/>
    </source>
</evidence>
<keyword evidence="6 10" id="KW-0443">Lipid metabolism</keyword>
<dbReference type="GO" id="GO:0004366">
    <property type="term" value="F:glycerol-3-phosphate O-acyltransferase activity"/>
    <property type="evidence" value="ECO:0007669"/>
    <property type="project" value="UniProtKB-EC"/>
</dbReference>